<dbReference type="Gene3D" id="3.40.50.720">
    <property type="entry name" value="NAD(P)-binding Rossmann-like Domain"/>
    <property type="match status" value="1"/>
</dbReference>
<dbReference type="KEGG" id="eba:p2A334"/>
<dbReference type="Pfam" id="PF00107">
    <property type="entry name" value="ADH_zinc_N"/>
    <property type="match status" value="1"/>
</dbReference>
<feature type="domain" description="Enoyl reductase (ER)" evidence="1">
    <location>
        <begin position="12"/>
        <end position="335"/>
    </location>
</feature>
<dbReference type="SMART" id="SM00829">
    <property type="entry name" value="PKS_ER"/>
    <property type="match status" value="1"/>
</dbReference>
<proteinExistence type="predicted"/>
<dbReference type="SUPFAM" id="SSF50129">
    <property type="entry name" value="GroES-like"/>
    <property type="match status" value="1"/>
</dbReference>
<dbReference type="InterPro" id="IPR052711">
    <property type="entry name" value="Zinc_ADH-like"/>
</dbReference>
<dbReference type="EC" id="1.1.1.1" evidence="2"/>
<name>Q5NW76_AROAE</name>
<evidence type="ECO:0000259" key="1">
    <source>
        <dbReference type="SMART" id="SM00829"/>
    </source>
</evidence>
<dbReference type="PANTHER" id="PTHR45033:SF2">
    <property type="entry name" value="ZINC-TYPE ALCOHOL DEHYDROGENASE-LIKE PROTEIN C1773.06C"/>
    <property type="match status" value="1"/>
</dbReference>
<dbReference type="GO" id="GO:0004022">
    <property type="term" value="F:alcohol dehydrogenase (NAD+) activity"/>
    <property type="evidence" value="ECO:0007669"/>
    <property type="project" value="UniProtKB-EC"/>
</dbReference>
<dbReference type="eggNOG" id="COG0604">
    <property type="taxonomic scope" value="Bacteria"/>
</dbReference>
<dbReference type="InterPro" id="IPR013149">
    <property type="entry name" value="ADH-like_C"/>
</dbReference>
<dbReference type="Gene3D" id="3.90.180.10">
    <property type="entry name" value="Medium-chain alcohol dehydrogenases, catalytic domain"/>
    <property type="match status" value="1"/>
</dbReference>
<dbReference type="InterPro" id="IPR036291">
    <property type="entry name" value="NAD(P)-bd_dom_sf"/>
</dbReference>
<dbReference type="PANTHER" id="PTHR45033">
    <property type="match status" value="1"/>
</dbReference>
<dbReference type="CDD" id="cd08276">
    <property type="entry name" value="MDR7"/>
    <property type="match status" value="1"/>
</dbReference>
<keyword evidence="3" id="KW-1185">Reference proteome</keyword>
<dbReference type="HOGENOM" id="CLU_026673_3_4_4"/>
<dbReference type="InterPro" id="IPR020843">
    <property type="entry name" value="ER"/>
</dbReference>
<dbReference type="Pfam" id="PF08240">
    <property type="entry name" value="ADH_N"/>
    <property type="match status" value="1"/>
</dbReference>
<dbReference type="RefSeq" id="WP_011254956.1">
    <property type="nucleotide sequence ID" value="NC_006824.1"/>
</dbReference>
<accession>Q5NW76</accession>
<dbReference type="EMBL" id="CR555308">
    <property type="protein sequence ID" value="CAI10688.1"/>
    <property type="molecule type" value="Genomic_DNA"/>
</dbReference>
<evidence type="ECO:0000313" key="3">
    <source>
        <dbReference type="Proteomes" id="UP000006552"/>
    </source>
</evidence>
<gene>
    <name evidence="2" type="ORF">p2A334</name>
</gene>
<evidence type="ECO:0000313" key="2">
    <source>
        <dbReference type="EMBL" id="CAI10688.1"/>
    </source>
</evidence>
<dbReference type="Proteomes" id="UP000006552">
    <property type="component" value="Plasmid 2"/>
</dbReference>
<dbReference type="AlphaFoldDB" id="Q5NW76"/>
<organism evidence="2 3">
    <name type="scientific">Aromatoleum aromaticum (strain DSM 19018 / LMG 30748 / EbN1)</name>
    <name type="common">Azoarcus sp. (strain EbN1)</name>
    <dbReference type="NCBI Taxonomy" id="76114"/>
    <lineage>
        <taxon>Bacteria</taxon>
        <taxon>Pseudomonadati</taxon>
        <taxon>Pseudomonadota</taxon>
        <taxon>Betaproteobacteria</taxon>
        <taxon>Rhodocyclales</taxon>
        <taxon>Rhodocyclaceae</taxon>
        <taxon>Aromatoleum</taxon>
    </lineage>
</organism>
<sequence length="337" mass="35159">MTMQAAILESPGIENVRVRAIPMPTAGPGTALVRMRAASLNYRDLVVVNGGFGSRQKQSGLVLLSDGAGEIVELGEGVCEFNIGDRVASCFYEDWAGGRPTAARLATALAAGRDGIACEYRALAATGIMRVPDHLSWIEAATLPCSALTAWSAVVAHGATKAGETIVTQGSGGVSLFAAQFALACGARLISTSSSEAKLARLKEIGAHELINYRAEPEWGRRARALSGEGADLVIDIGGRATLKQSMLALRPGGTVALIGAVSGQRASLNLGAAVANSIRLQGIAVGHRESYAEMMRAVSFHKIRPVTDEVFPLADIQAALRFLASGQHVGKVCIEI</sequence>
<dbReference type="InterPro" id="IPR011032">
    <property type="entry name" value="GroES-like_sf"/>
</dbReference>
<geneLocation type="plasmid" evidence="3">
    <name>pAzo2</name>
</geneLocation>
<reference evidence="2 3" key="1">
    <citation type="journal article" date="2005" name="Arch. Microbiol.">
        <title>The genome sequence of an anaerobic aromatic-degrading denitrifying bacterium, strain EbN1.</title>
        <authorList>
            <person name="Rabus R."/>
            <person name="Kube M."/>
            <person name="Heider J."/>
            <person name="Beck A."/>
            <person name="Heitmann K."/>
            <person name="Widdel F."/>
            <person name="Reinhardt R."/>
        </authorList>
    </citation>
    <scope>NUCLEOTIDE SEQUENCE [LARGE SCALE GENOMIC DNA]</scope>
    <source>
        <strain evidence="2 3">EbN1</strain>
        <plasmid evidence="3">Plasmid pAzo2</plasmid>
    </source>
</reference>
<dbReference type="InterPro" id="IPR013154">
    <property type="entry name" value="ADH-like_N"/>
</dbReference>
<keyword evidence="2" id="KW-0614">Plasmid</keyword>
<protein>
    <submittedName>
        <fullName evidence="2">Alcohol dehydrogenase, Zn-containing</fullName>
        <ecNumber evidence="2">1.1.1.1</ecNumber>
    </submittedName>
</protein>
<dbReference type="SUPFAM" id="SSF51735">
    <property type="entry name" value="NAD(P)-binding Rossmann-fold domains"/>
    <property type="match status" value="1"/>
</dbReference>
<keyword evidence="2" id="KW-0560">Oxidoreductase</keyword>